<feature type="region of interest" description="Disordered" evidence="1">
    <location>
        <begin position="25"/>
        <end position="59"/>
    </location>
</feature>
<evidence type="ECO:0000256" key="1">
    <source>
        <dbReference type="SAM" id="MobiDB-lite"/>
    </source>
</evidence>
<protein>
    <submittedName>
        <fullName evidence="2">Uncharacterized protein</fullName>
    </submittedName>
</protein>
<evidence type="ECO:0000313" key="2">
    <source>
        <dbReference type="EMBL" id="GJD41105.1"/>
    </source>
</evidence>
<organism evidence="2 3">
    <name type="scientific">Methylobacterium bullatum</name>
    <dbReference type="NCBI Taxonomy" id="570505"/>
    <lineage>
        <taxon>Bacteria</taxon>
        <taxon>Pseudomonadati</taxon>
        <taxon>Pseudomonadota</taxon>
        <taxon>Alphaproteobacteria</taxon>
        <taxon>Hyphomicrobiales</taxon>
        <taxon>Methylobacteriaceae</taxon>
        <taxon>Methylobacterium</taxon>
    </lineage>
</organism>
<sequence>MIDAGIDRYAPETVLREIIEGFGLMAPSSQASGPPENPARSKPARSALSNHNGSAEQTP</sequence>
<dbReference type="EMBL" id="BPQF01000019">
    <property type="protein sequence ID" value="GJD41105.1"/>
    <property type="molecule type" value="Genomic_DNA"/>
</dbReference>
<dbReference type="AlphaFoldDB" id="A0AAV4ZAV1"/>
<dbReference type="Proteomes" id="UP001055307">
    <property type="component" value="Unassembled WGS sequence"/>
</dbReference>
<evidence type="ECO:0000313" key="3">
    <source>
        <dbReference type="Proteomes" id="UP001055307"/>
    </source>
</evidence>
<proteinExistence type="predicted"/>
<gene>
    <name evidence="2" type="ORF">OICFNHDK_3583</name>
</gene>
<accession>A0AAV4ZAV1</accession>
<reference evidence="2" key="2">
    <citation type="submission" date="2021-08" db="EMBL/GenBank/DDBJ databases">
        <authorList>
            <person name="Tani A."/>
            <person name="Ola A."/>
            <person name="Ogura Y."/>
            <person name="Katsura K."/>
            <person name="Hayashi T."/>
        </authorList>
    </citation>
    <scope>NUCLEOTIDE SEQUENCE</scope>
    <source>
        <strain evidence="2">DSM 21893</strain>
    </source>
</reference>
<name>A0AAV4ZAV1_9HYPH</name>
<comment type="caution">
    <text evidence="2">The sequence shown here is derived from an EMBL/GenBank/DDBJ whole genome shotgun (WGS) entry which is preliminary data.</text>
</comment>
<reference evidence="2" key="1">
    <citation type="journal article" date="2016" name="Front. Microbiol.">
        <title>Genome Sequence of the Piezophilic, Mesophilic Sulfate-Reducing Bacterium Desulfovibrio indicus J2T.</title>
        <authorList>
            <person name="Cao J."/>
            <person name="Maignien L."/>
            <person name="Shao Z."/>
            <person name="Alain K."/>
            <person name="Jebbar M."/>
        </authorList>
    </citation>
    <scope>NUCLEOTIDE SEQUENCE</scope>
    <source>
        <strain evidence="2">DSM 21893</strain>
    </source>
</reference>
<feature type="compositionally biased region" description="Polar residues" evidence="1">
    <location>
        <begin position="47"/>
        <end position="59"/>
    </location>
</feature>
<keyword evidence="3" id="KW-1185">Reference proteome</keyword>